<dbReference type="Pfam" id="PF09949">
    <property type="entry name" value="APP1_cat"/>
    <property type="match status" value="1"/>
</dbReference>
<dbReference type="Proteomes" id="UP000639403">
    <property type="component" value="Unassembled WGS sequence"/>
</dbReference>
<feature type="compositionally biased region" description="Polar residues" evidence="2">
    <location>
        <begin position="595"/>
        <end position="613"/>
    </location>
</feature>
<dbReference type="PANTHER" id="PTHR28208">
    <property type="entry name" value="PHOSPHATIDATE PHOSPHATASE APP1"/>
    <property type="match status" value="1"/>
</dbReference>
<protein>
    <recommendedName>
        <fullName evidence="3">Phosphatidate phosphatase APP1 catalytic domain-containing protein</fullName>
    </recommendedName>
</protein>
<dbReference type="InterPro" id="IPR052935">
    <property type="entry name" value="Mg2+_PAP"/>
</dbReference>
<proteinExistence type="predicted"/>
<evidence type="ECO:0000256" key="1">
    <source>
        <dbReference type="SAM" id="Coils"/>
    </source>
</evidence>
<comment type="caution">
    <text evidence="4">The sequence shown here is derived from an EMBL/GenBank/DDBJ whole genome shotgun (WGS) entry which is preliminary data.</text>
</comment>
<feature type="region of interest" description="Disordered" evidence="2">
    <location>
        <begin position="1"/>
        <end position="48"/>
    </location>
</feature>
<feature type="region of interest" description="Disordered" evidence="2">
    <location>
        <begin position="595"/>
        <end position="615"/>
    </location>
</feature>
<evidence type="ECO:0000259" key="3">
    <source>
        <dbReference type="Pfam" id="PF09949"/>
    </source>
</evidence>
<feature type="compositionally biased region" description="Polar residues" evidence="2">
    <location>
        <begin position="552"/>
        <end position="572"/>
    </location>
</feature>
<feature type="coiled-coil region" evidence="1">
    <location>
        <begin position="642"/>
        <end position="669"/>
    </location>
</feature>
<feature type="region of interest" description="Disordered" evidence="2">
    <location>
        <begin position="533"/>
        <end position="578"/>
    </location>
</feature>
<sequence length="699" mass="76305">MSEETPSWRSLASAASRSIKGYVSQRDFRKPLPTSRDANVAGSSRGQTWGQWAGQKLRQVQGESLGADQLLLFPGWATRRFHTPPQDPASDDAPFDIEVFVTGYASRSSGPGFGTRGGKAFMRLARSYAALPKLTATQGYNGTCTSDAQLNRLTQELLESGHLPPPPEEMDDDAELRALESQLRELDVDAEDASPGLNAETVSIASSCTSNSSAQSTASGYAAYSNPHANGSSSNVSAEIQKWHTNLETRLHPFWSSALSGRPIRISLFATDPSLYEQDHSLGNADDSSHQPLLRCVVSTTADGSFQTRFHVPWATLCQHPHGVQIAFGDRCIEDELYIAVELPPASQSTGSAAYHFSMRNTISASITVPLTYAPVRVISDIDDTVKLASVLSGARTVFQNVFVKDLHESIIPGMADWYTNMWKHGSNGPFEILPILNEFFPLSRLPPGSVKLRSYGGRSLFSGLLSAPAVRKRGGVVELLDNFPHSQFILVGDSGEQDLELYASIAKERPAQILAIFIRDVSANSGLPPLGDPTGSNVFEMDRATPPPLSRKSSSRGSTMRTPIARSTSDRGGTPKYAVRRPRRMQSDTMLSTAPLENSGSYFTSSSLTDSPVTEEPVPIEQMSTQSSPGMITEQVSYDTYGGARQVMSEAERRLSELQMRIWRVRLDVPEHIPLRIFRQPEECEEANIILDGLIPGH</sequence>
<dbReference type="GO" id="GO:0008195">
    <property type="term" value="F:phosphatidate phosphatase activity"/>
    <property type="evidence" value="ECO:0007669"/>
    <property type="project" value="InterPro"/>
</dbReference>
<accession>A0A8H7U6G3</accession>
<reference evidence="4" key="2">
    <citation type="journal article" name="Front. Microbiol.">
        <title>Degradative Capacity of Two Strains of Rhodonia placenta: From Phenotype to Genotype.</title>
        <authorList>
            <person name="Kolle M."/>
            <person name="Horta M.A.C."/>
            <person name="Nowrousian M."/>
            <person name="Ohm R.A."/>
            <person name="Benz J.P."/>
            <person name="Pilgard A."/>
        </authorList>
    </citation>
    <scope>NUCLEOTIDE SEQUENCE</scope>
    <source>
        <strain evidence="4">FPRL280</strain>
    </source>
</reference>
<feature type="domain" description="Phosphatidate phosphatase APP1 catalytic" evidence="3">
    <location>
        <begin position="376"/>
        <end position="521"/>
    </location>
</feature>
<evidence type="ECO:0000313" key="4">
    <source>
        <dbReference type="EMBL" id="KAF9820850.1"/>
    </source>
</evidence>
<dbReference type="GO" id="GO:0030479">
    <property type="term" value="C:actin cortical patch"/>
    <property type="evidence" value="ECO:0007669"/>
    <property type="project" value="TreeGrafter"/>
</dbReference>
<evidence type="ECO:0000313" key="5">
    <source>
        <dbReference type="Proteomes" id="UP000639403"/>
    </source>
</evidence>
<dbReference type="EMBL" id="JADOXO010000007">
    <property type="protein sequence ID" value="KAF9820850.1"/>
    <property type="molecule type" value="Genomic_DNA"/>
</dbReference>
<keyword evidence="1" id="KW-0175">Coiled coil</keyword>
<dbReference type="AlphaFoldDB" id="A0A8H7U6G3"/>
<evidence type="ECO:0000256" key="2">
    <source>
        <dbReference type="SAM" id="MobiDB-lite"/>
    </source>
</evidence>
<gene>
    <name evidence="4" type="ORF">IEO21_01077</name>
</gene>
<organism evidence="4 5">
    <name type="scientific">Rhodonia placenta</name>
    <dbReference type="NCBI Taxonomy" id="104341"/>
    <lineage>
        <taxon>Eukaryota</taxon>
        <taxon>Fungi</taxon>
        <taxon>Dikarya</taxon>
        <taxon>Basidiomycota</taxon>
        <taxon>Agaricomycotina</taxon>
        <taxon>Agaricomycetes</taxon>
        <taxon>Polyporales</taxon>
        <taxon>Adustoporiaceae</taxon>
        <taxon>Rhodonia</taxon>
    </lineage>
</organism>
<name>A0A8H7U6G3_9APHY</name>
<dbReference type="PANTHER" id="PTHR28208:SF3">
    <property type="entry name" value="PHOSPHATIDATE PHOSPHATASE APP1"/>
    <property type="match status" value="1"/>
</dbReference>
<reference evidence="4" key="1">
    <citation type="submission" date="2020-11" db="EMBL/GenBank/DDBJ databases">
        <authorList>
            <person name="Koelle M."/>
            <person name="Horta M.A.C."/>
            <person name="Nowrousian M."/>
            <person name="Ohm R.A."/>
            <person name="Benz P."/>
            <person name="Pilgard A."/>
        </authorList>
    </citation>
    <scope>NUCLEOTIDE SEQUENCE</scope>
    <source>
        <strain evidence="4">FPRL280</strain>
    </source>
</reference>
<feature type="compositionally biased region" description="Low complexity" evidence="2">
    <location>
        <begin position="7"/>
        <end position="18"/>
    </location>
</feature>
<dbReference type="InterPro" id="IPR019236">
    <property type="entry name" value="APP1_cat"/>
</dbReference>